<feature type="compositionally biased region" description="Pro residues" evidence="1">
    <location>
        <begin position="71"/>
        <end position="202"/>
    </location>
</feature>
<dbReference type="OrthoDB" id="7161229at2"/>
<evidence type="ECO:0000256" key="1">
    <source>
        <dbReference type="SAM" id="MobiDB-lite"/>
    </source>
</evidence>
<dbReference type="AlphaFoldDB" id="A0A1I3Z9J2"/>
<dbReference type="EMBL" id="FOSQ01000002">
    <property type="protein sequence ID" value="SFK40754.1"/>
    <property type="molecule type" value="Genomic_DNA"/>
</dbReference>
<feature type="region of interest" description="Disordered" evidence="1">
    <location>
        <begin position="57"/>
        <end position="293"/>
    </location>
</feature>
<proteinExistence type="predicted"/>
<keyword evidence="2" id="KW-1133">Transmembrane helix</keyword>
<feature type="compositionally biased region" description="Low complexity" evidence="1">
    <location>
        <begin position="223"/>
        <end position="233"/>
    </location>
</feature>
<keyword evidence="4" id="KW-1185">Reference proteome</keyword>
<dbReference type="Proteomes" id="UP000199473">
    <property type="component" value="Unassembled WGS sequence"/>
</dbReference>
<organism evidence="3 4">
    <name type="scientific">Falsiroseomonas stagni DSM 19981</name>
    <dbReference type="NCBI Taxonomy" id="1123062"/>
    <lineage>
        <taxon>Bacteria</taxon>
        <taxon>Pseudomonadati</taxon>
        <taxon>Pseudomonadota</taxon>
        <taxon>Alphaproteobacteria</taxon>
        <taxon>Acetobacterales</taxon>
        <taxon>Roseomonadaceae</taxon>
        <taxon>Falsiroseomonas</taxon>
    </lineage>
</organism>
<name>A0A1I3Z9J2_9PROT</name>
<sequence length="386" mass="40374">MSGLLLNPEPEDRALRRWIAVSFGLHAMLAVAGFIYGFVKPLPPPIETAVVVEFTSPVPPTQARGDQPAPTSNPDPVPAPPDVAPVPPAPTPPRPEPAQPAPPPPPPPPAPPAPATPTPPVPATPPVPVPPRPVTPPPPTPPAPQPPEARPPEPRPVTPPPPPAPSAVTPTPPPPPPPPTPRPPQPTPAQPTTPTPPAPTRPPENALPLPPPPPPPAPPQPQSTPTGTGQTPPVARPEERSTSVQNTLERLRQQQAAQQPPTARPNPAAGRPAPSGGAPQGQDPLSAGDRRAVGERVAECWRVDQGMLGLSDLTVSLRAIVDQGGVIREVRPGPEGVPRDPRARTLYEQARRALLDPACSPLPVPRARLQAVNEFQFNFSPRGFIR</sequence>
<feature type="compositionally biased region" description="Pro residues" evidence="1">
    <location>
        <begin position="208"/>
        <end position="222"/>
    </location>
</feature>
<evidence type="ECO:0000256" key="2">
    <source>
        <dbReference type="SAM" id="Phobius"/>
    </source>
</evidence>
<evidence type="ECO:0000313" key="3">
    <source>
        <dbReference type="EMBL" id="SFK40754.1"/>
    </source>
</evidence>
<gene>
    <name evidence="3" type="ORF">SAMN02745775_102320</name>
</gene>
<accession>A0A1I3Z9J2</accession>
<keyword evidence="2" id="KW-0472">Membrane</keyword>
<keyword evidence="2" id="KW-0812">Transmembrane</keyword>
<dbReference type="RefSeq" id="WP_092958313.1">
    <property type="nucleotide sequence ID" value="NZ_FOSQ01000002.1"/>
</dbReference>
<feature type="transmembrane region" description="Helical" evidence="2">
    <location>
        <begin position="18"/>
        <end position="39"/>
    </location>
</feature>
<evidence type="ECO:0008006" key="5">
    <source>
        <dbReference type="Google" id="ProtNLM"/>
    </source>
</evidence>
<reference evidence="3 4" key="1">
    <citation type="submission" date="2016-10" db="EMBL/GenBank/DDBJ databases">
        <authorList>
            <person name="de Groot N.N."/>
        </authorList>
    </citation>
    <scope>NUCLEOTIDE SEQUENCE [LARGE SCALE GENOMIC DNA]</scope>
    <source>
        <strain evidence="3 4">DSM 19981</strain>
    </source>
</reference>
<feature type="compositionally biased region" description="Low complexity" evidence="1">
    <location>
        <begin position="253"/>
        <end position="284"/>
    </location>
</feature>
<evidence type="ECO:0000313" key="4">
    <source>
        <dbReference type="Proteomes" id="UP000199473"/>
    </source>
</evidence>
<protein>
    <recommendedName>
        <fullName evidence="5">Cell division and transport-associated protein TolA</fullName>
    </recommendedName>
</protein>
<dbReference type="PRINTS" id="PR01217">
    <property type="entry name" value="PRICHEXTENSN"/>
</dbReference>
<dbReference type="STRING" id="1123062.SAMN02745775_102320"/>